<dbReference type="InterPro" id="IPR010727">
    <property type="entry name" value="DUF1302"/>
</dbReference>
<name>A0A383XR15_9GAMM</name>
<evidence type="ECO:0000313" key="3">
    <source>
        <dbReference type="Proteomes" id="UP000251800"/>
    </source>
</evidence>
<comment type="caution">
    <text evidence="2">The sequence shown here is derived from an EMBL/GenBank/DDBJ whole genome shotgun (WGS) entry which is preliminary data.</text>
</comment>
<feature type="signal peptide" evidence="1">
    <location>
        <begin position="1"/>
        <end position="26"/>
    </location>
</feature>
<organism evidence="2 3">
    <name type="scientific">Abyssibacter profundi</name>
    <dbReference type="NCBI Taxonomy" id="2182787"/>
    <lineage>
        <taxon>Bacteria</taxon>
        <taxon>Pseudomonadati</taxon>
        <taxon>Pseudomonadota</taxon>
        <taxon>Gammaproteobacteria</taxon>
        <taxon>Chromatiales</taxon>
        <taxon>Oceanococcaceae</taxon>
        <taxon>Abyssibacter</taxon>
    </lineage>
</organism>
<evidence type="ECO:0000313" key="2">
    <source>
        <dbReference type="EMBL" id="PWN55069.1"/>
    </source>
</evidence>
<keyword evidence="1" id="KW-0732">Signal</keyword>
<gene>
    <name evidence="2" type="ORF">DEH80_14440</name>
</gene>
<dbReference type="RefSeq" id="WP_109721220.1">
    <property type="nucleotide sequence ID" value="NZ_QEQK01000014.1"/>
</dbReference>
<dbReference type="Pfam" id="PF06980">
    <property type="entry name" value="DUF1302"/>
    <property type="match status" value="1"/>
</dbReference>
<proteinExistence type="predicted"/>
<protein>
    <submittedName>
        <fullName evidence="2">DUF1302 domain-containing protein</fullName>
    </submittedName>
</protein>
<keyword evidence="3" id="KW-1185">Reference proteome</keyword>
<dbReference type="OrthoDB" id="7000272at2"/>
<dbReference type="AlphaFoldDB" id="A0A383XR15"/>
<accession>A0A383XR15</accession>
<dbReference type="Proteomes" id="UP000251800">
    <property type="component" value="Unassembled WGS sequence"/>
</dbReference>
<evidence type="ECO:0000256" key="1">
    <source>
        <dbReference type="SAM" id="SignalP"/>
    </source>
</evidence>
<feature type="chain" id="PRO_5016838470" evidence="1">
    <location>
        <begin position="27"/>
        <end position="606"/>
    </location>
</feature>
<sequence length="606" mass="66022">MQTKHTRAAGLTLAALSSLAAWPAVALDFDLGDASIRIDSDLTTGFAVRMESQDRRLIGRANQTADGQAGLAYSTNGDDGNLQFDKGDVFAAPTKLTSDLSFNWGNFGAFVRGTYTYDVVLQDEAFLDPADHEGLPDDTLNAQDLAARRSAIQDEVGNDADLLDAYVYGDFDVFGRYLAFRIGKQALNWGESTFVQNGLNSVLSFNVNHLRVPGFQLEEVYRPVSMVWASTDLTDYASLDVFYQLDWEKTVIDASGTYFSTNDFAGIGGITAQIGFGRAPENASPLTVCSDGSPCVPFGAAITRLPDREPDSEDQFGGALRMYIPALNDLDLSLYAANYHSRLPLVSGRSRPTGNDPSTESGYRLVYPENIKLYGLSFNTTIIGGLALQGEVSRKDDQPLQIDDVELLLAGLGVSSQVAPIQGSALGGQEIVGYRRFSVNQVNLGLTKILGPWAPIGVDQTTVVFEAAGMYVEDMPELDELRLEAPGTYTPGDAATAAALGVPQQIGGYPTAFSWGYRLAARMTYNNVFNRFVMEPTILWQHDVNGTSPTPLSNHVEGREQINLILNTRYLDRWELELGYTVFQGAGQYNLLGDRDYAQAVLSYSF</sequence>
<dbReference type="EMBL" id="QEQK01000014">
    <property type="protein sequence ID" value="PWN55069.1"/>
    <property type="molecule type" value="Genomic_DNA"/>
</dbReference>
<reference evidence="2 3" key="1">
    <citation type="submission" date="2018-05" db="EMBL/GenBank/DDBJ databases">
        <title>Abyssibacter profundi OUC007T gen. nov., sp. nov, a marine bacterium isolated from seawater of the Mariana Trench.</title>
        <authorList>
            <person name="Zhou S."/>
        </authorList>
    </citation>
    <scope>NUCLEOTIDE SEQUENCE [LARGE SCALE GENOMIC DNA]</scope>
    <source>
        <strain evidence="2 3">OUC007</strain>
    </source>
</reference>